<gene>
    <name evidence="8" type="ORF">Ahy_A08g039362</name>
</gene>
<dbReference type="GO" id="GO:0005634">
    <property type="term" value="C:nucleus"/>
    <property type="evidence" value="ECO:0007669"/>
    <property type="project" value="UniProtKB-SubCell"/>
</dbReference>
<sequence>MCDALQVSLLEKELDRYYNNSMYAPFQEEGVVEENAASDGDDFEGVGGHSVESGAEGIDDDVYGDGFYDNWEERGIDRLTDLGCMNLKEIRADHIKMLHFADREVAFAFYNLYAKMNGFAARKYRSWRNMNNEVTQQSFVCFRQGFRKHNDCEERKREPKPETRRGCEAEMRVHVHRESGRWIIIYFQEVHNHKMLEDTLTFMLPGHRMMNAAAINQMNMMLKVSEFEERWQKVVSELGLETNQWVCDLYAKRAMWATAYIRGHFFGGFRTTSRCEGLHSMLGKFVHSRHNLKDFVEQFFRCISQMRSREAHTDLQSIVGDLVMQTPLHALERSAANSLTREIFLLFRPMLSRACTLKVRSCTYTPMCKIYTLSRSGDAQREWQVSHYPNGTFFKCSCMRMESLGIPCDHIVAVLVHMDAIEIPSTLVLGRWSKDARSKVRAFMEKGPFCWDSMVNCRNWMLNDLCRELCVVASNDADQFVQVTQKIRNEISRVKGSVKEVGERANVVGSSTLEECVRDPNIARQRTRRRKGLLNHPLVKGVKRCGICRKVGHNRLSCHQRQTRRESESLAARCSPSGEMYDDDDVYYEDISQHEDGDYYIPAHMTDGNVYADEDELAEQCATVEHEYDISLSEP</sequence>
<dbReference type="Proteomes" id="UP000289738">
    <property type="component" value="Chromosome A08"/>
</dbReference>
<evidence type="ECO:0000313" key="8">
    <source>
        <dbReference type="EMBL" id="RYR42927.1"/>
    </source>
</evidence>
<dbReference type="GO" id="GO:0006355">
    <property type="term" value="P:regulation of DNA-templated transcription"/>
    <property type="evidence" value="ECO:0007669"/>
    <property type="project" value="UniProtKB-UniRule"/>
</dbReference>
<keyword evidence="2 6" id="KW-0479">Metal-binding</keyword>
<feature type="domain" description="SWIM-type" evidence="7">
    <location>
        <begin position="371"/>
        <end position="419"/>
    </location>
</feature>
<evidence type="ECO:0000256" key="2">
    <source>
        <dbReference type="ARBA" id="ARBA00022723"/>
    </source>
</evidence>
<keyword evidence="4 6" id="KW-0862">Zinc</keyword>
<dbReference type="PANTHER" id="PTHR31669">
    <property type="entry name" value="PROTEIN FAR1-RELATED SEQUENCE 10-RELATED"/>
    <property type="match status" value="1"/>
</dbReference>
<dbReference type="PROSITE" id="PS50966">
    <property type="entry name" value="ZF_SWIM"/>
    <property type="match status" value="1"/>
</dbReference>
<evidence type="ECO:0000256" key="4">
    <source>
        <dbReference type="ARBA" id="ARBA00022833"/>
    </source>
</evidence>
<dbReference type="PANTHER" id="PTHR31669:SF292">
    <property type="entry name" value="OS02G0262500 PROTEIN"/>
    <property type="match status" value="1"/>
</dbReference>
<keyword evidence="6" id="KW-0539">Nucleus</keyword>
<dbReference type="GO" id="GO:0008270">
    <property type="term" value="F:zinc ion binding"/>
    <property type="evidence" value="ECO:0007669"/>
    <property type="project" value="UniProtKB-UniRule"/>
</dbReference>
<dbReference type="Pfam" id="PF03101">
    <property type="entry name" value="FAR1"/>
    <property type="match status" value="1"/>
</dbReference>
<comment type="subcellular location">
    <subcellularLocation>
        <location evidence="6">Nucleus</location>
    </subcellularLocation>
</comment>
<dbReference type="SMART" id="SM00575">
    <property type="entry name" value="ZnF_PMZ"/>
    <property type="match status" value="1"/>
</dbReference>
<comment type="similarity">
    <text evidence="1 6">Belongs to the FHY3/FAR1 family.</text>
</comment>
<organism evidence="8 9">
    <name type="scientific">Arachis hypogaea</name>
    <name type="common">Peanut</name>
    <dbReference type="NCBI Taxonomy" id="3818"/>
    <lineage>
        <taxon>Eukaryota</taxon>
        <taxon>Viridiplantae</taxon>
        <taxon>Streptophyta</taxon>
        <taxon>Embryophyta</taxon>
        <taxon>Tracheophyta</taxon>
        <taxon>Spermatophyta</taxon>
        <taxon>Magnoliopsida</taxon>
        <taxon>eudicotyledons</taxon>
        <taxon>Gunneridae</taxon>
        <taxon>Pentapetalae</taxon>
        <taxon>rosids</taxon>
        <taxon>fabids</taxon>
        <taxon>Fabales</taxon>
        <taxon>Fabaceae</taxon>
        <taxon>Papilionoideae</taxon>
        <taxon>50 kb inversion clade</taxon>
        <taxon>dalbergioids sensu lato</taxon>
        <taxon>Dalbergieae</taxon>
        <taxon>Pterocarpus clade</taxon>
        <taxon>Arachis</taxon>
    </lineage>
</organism>
<dbReference type="EMBL" id="SDMP01000008">
    <property type="protein sequence ID" value="RYR42927.1"/>
    <property type="molecule type" value="Genomic_DNA"/>
</dbReference>
<dbReference type="AlphaFoldDB" id="A0A445BW27"/>
<dbReference type="InterPro" id="IPR006564">
    <property type="entry name" value="Znf_PMZ"/>
</dbReference>
<reference evidence="8 9" key="1">
    <citation type="submission" date="2019-01" db="EMBL/GenBank/DDBJ databases">
        <title>Sequencing of cultivated peanut Arachis hypogaea provides insights into genome evolution and oil improvement.</title>
        <authorList>
            <person name="Chen X."/>
        </authorList>
    </citation>
    <scope>NUCLEOTIDE SEQUENCE [LARGE SCALE GENOMIC DNA]</scope>
    <source>
        <strain evidence="9">cv. Fuhuasheng</strain>
        <tissue evidence="8">Leaves</tissue>
    </source>
</reference>
<name>A0A445BW27_ARAHY</name>
<evidence type="ECO:0000256" key="1">
    <source>
        <dbReference type="ARBA" id="ARBA00005889"/>
    </source>
</evidence>
<dbReference type="InterPro" id="IPR007527">
    <property type="entry name" value="Znf_SWIM"/>
</dbReference>
<protein>
    <recommendedName>
        <fullName evidence="6">Protein FAR1-RELATED SEQUENCE</fullName>
    </recommendedName>
</protein>
<keyword evidence="9" id="KW-1185">Reference proteome</keyword>
<evidence type="ECO:0000256" key="6">
    <source>
        <dbReference type="RuleBase" id="RU367018"/>
    </source>
</evidence>
<comment type="caution">
    <text evidence="8">The sequence shown here is derived from an EMBL/GenBank/DDBJ whole genome shotgun (WGS) entry which is preliminary data.</text>
</comment>
<evidence type="ECO:0000313" key="9">
    <source>
        <dbReference type="Proteomes" id="UP000289738"/>
    </source>
</evidence>
<evidence type="ECO:0000259" key="7">
    <source>
        <dbReference type="PROSITE" id="PS50966"/>
    </source>
</evidence>
<accession>A0A445BW27</accession>
<evidence type="ECO:0000256" key="5">
    <source>
        <dbReference type="PROSITE-ProRule" id="PRU00325"/>
    </source>
</evidence>
<comment type="function">
    <text evidence="6">Putative transcription activator involved in regulating light control of development.</text>
</comment>
<proteinExistence type="inferred from homology"/>
<keyword evidence="3 5" id="KW-0863">Zinc-finger</keyword>
<dbReference type="InterPro" id="IPR004330">
    <property type="entry name" value="FAR1_DNA_bnd_dom"/>
</dbReference>
<evidence type="ECO:0000256" key="3">
    <source>
        <dbReference type="ARBA" id="ARBA00022771"/>
    </source>
</evidence>
<dbReference type="InterPro" id="IPR031052">
    <property type="entry name" value="FHY3/FAR1"/>
</dbReference>